<feature type="domain" description="MADF" evidence="2">
    <location>
        <begin position="85"/>
        <end position="165"/>
    </location>
</feature>
<dbReference type="Pfam" id="PF10545">
    <property type="entry name" value="MADF_DNA_bdg"/>
    <property type="match status" value="1"/>
</dbReference>
<dbReference type="EMBL" id="HADW01016261">
    <property type="protein sequence ID" value="SBP17661.1"/>
    <property type="molecule type" value="Transcribed_RNA"/>
</dbReference>
<dbReference type="InterPro" id="IPR006578">
    <property type="entry name" value="MADF-dom"/>
</dbReference>
<accession>A0A1A7XHT6</accession>
<sequence>MLDSNNILTMPPRARETKVEVSDDPDPWDTEDLKPVLVTVVSEVDSEASSASQPSSAHRKRRKTAGVDGDKQYPWRNVHQETLAEFWLNNPIFYDKTQQHFKNKAMKLQLMQDLIEEHREEWEKIHSPMPTSNQLEAHLRNMRTRFVKLMKRKAFSPEVRWSYTDQKIYERYQFLCPHIRCSRTNAAYNFQGMQPVGEMEDDEDDDDDDQSEQGSQQPSTSHSQHKSKGKRRKPPSSPSLSPVQDIQDMSELEIFQQAKNLISNIRAPTLSQHERKVRDFCRYLESELLQIPESLWDDCSFTVMNTIRGFKQLDHKMM</sequence>
<feature type="compositionally biased region" description="Polar residues" evidence="1">
    <location>
        <begin position="212"/>
        <end position="222"/>
    </location>
</feature>
<dbReference type="AlphaFoldDB" id="A0A1A7XHT6"/>
<feature type="region of interest" description="Disordered" evidence="1">
    <location>
        <begin position="43"/>
        <end position="72"/>
    </location>
</feature>
<feature type="region of interest" description="Disordered" evidence="1">
    <location>
        <begin position="196"/>
        <end position="243"/>
    </location>
</feature>
<protein>
    <recommendedName>
        <fullName evidence="2">MADF domain-containing protein</fullName>
    </recommendedName>
</protein>
<reference evidence="3" key="2">
    <citation type="submission" date="2016-06" db="EMBL/GenBank/DDBJ databases">
        <title>The genome of a short-lived fish provides insights into sex chromosome evolution and the genetic control of aging.</title>
        <authorList>
            <person name="Reichwald K."/>
            <person name="Felder M."/>
            <person name="Petzold A."/>
            <person name="Koch P."/>
            <person name="Groth M."/>
            <person name="Platzer M."/>
        </authorList>
    </citation>
    <scope>NUCLEOTIDE SEQUENCE</scope>
    <source>
        <tissue evidence="3">Brain</tissue>
    </source>
</reference>
<evidence type="ECO:0000256" key="1">
    <source>
        <dbReference type="SAM" id="MobiDB-lite"/>
    </source>
</evidence>
<proteinExistence type="predicted"/>
<gene>
    <name evidence="3" type="primary">Nfu_g_1_022961</name>
</gene>
<evidence type="ECO:0000313" key="3">
    <source>
        <dbReference type="EMBL" id="SBP17661.1"/>
    </source>
</evidence>
<organism evidence="3">
    <name type="scientific">Iconisemion striatum</name>
    <dbReference type="NCBI Taxonomy" id="60296"/>
    <lineage>
        <taxon>Eukaryota</taxon>
        <taxon>Metazoa</taxon>
        <taxon>Chordata</taxon>
        <taxon>Craniata</taxon>
        <taxon>Vertebrata</taxon>
        <taxon>Euteleostomi</taxon>
        <taxon>Actinopterygii</taxon>
        <taxon>Neopterygii</taxon>
        <taxon>Teleostei</taxon>
        <taxon>Neoteleostei</taxon>
        <taxon>Acanthomorphata</taxon>
        <taxon>Ovalentaria</taxon>
        <taxon>Atherinomorphae</taxon>
        <taxon>Cyprinodontiformes</taxon>
        <taxon>Nothobranchiidae</taxon>
        <taxon>Iconisemion</taxon>
    </lineage>
</organism>
<reference evidence="3" key="1">
    <citation type="submission" date="2016-05" db="EMBL/GenBank/DDBJ databases">
        <authorList>
            <person name="Lavstsen T."/>
            <person name="Jespersen J.S."/>
        </authorList>
    </citation>
    <scope>NUCLEOTIDE SEQUENCE</scope>
    <source>
        <tissue evidence="3">Brain</tissue>
    </source>
</reference>
<feature type="compositionally biased region" description="Basic residues" evidence="1">
    <location>
        <begin position="223"/>
        <end position="234"/>
    </location>
</feature>
<feature type="compositionally biased region" description="Acidic residues" evidence="1">
    <location>
        <begin position="198"/>
        <end position="211"/>
    </location>
</feature>
<evidence type="ECO:0000259" key="2">
    <source>
        <dbReference type="Pfam" id="PF10545"/>
    </source>
</evidence>
<feature type="region of interest" description="Disordered" evidence="1">
    <location>
        <begin position="1"/>
        <end position="31"/>
    </location>
</feature>
<name>A0A1A7XHT6_9TELE</name>
<feature type="compositionally biased region" description="Low complexity" evidence="1">
    <location>
        <begin position="43"/>
        <end position="56"/>
    </location>
</feature>